<dbReference type="Proteomes" id="UP000019132">
    <property type="component" value="Unassembled WGS sequence"/>
</dbReference>
<dbReference type="OMA" id="NCPGAQD"/>
<proteinExistence type="predicted"/>
<protein>
    <submittedName>
        <fullName evidence="1">Uncharacterized protein</fullName>
    </submittedName>
</protein>
<name>K3WKJ6_GLOUD</name>
<dbReference type="InParanoid" id="K3WKJ6"/>
<evidence type="ECO:0000313" key="1">
    <source>
        <dbReference type="EnsemblProtists" id="PYU1_T005488"/>
    </source>
</evidence>
<sequence>IFCVTGIACAGAIDDGNCPGAQDGLAFGSFCDLVRTGVYGCRPYTALNQKPAFTVPPTINCAGNPAGSTPVSVVGAMQDFCAPEPVCSANRFGNCPGTQSGLTQATSCTVLPNGVHGCVFAS</sequence>
<dbReference type="EMBL" id="GL376633">
    <property type="status" value="NOT_ANNOTATED_CDS"/>
    <property type="molecule type" value="Genomic_DNA"/>
</dbReference>
<dbReference type="eggNOG" id="ENOG502SFHT">
    <property type="taxonomic scope" value="Eukaryota"/>
</dbReference>
<dbReference type="HOGENOM" id="CLU_133595_1_0_1"/>
<dbReference type="VEuPathDB" id="FungiDB:PYU1_G005477"/>
<dbReference type="EnsemblProtists" id="PYU1_T005488">
    <property type="protein sequence ID" value="PYU1_T005488"/>
    <property type="gene ID" value="PYU1_G005477"/>
</dbReference>
<evidence type="ECO:0000313" key="2">
    <source>
        <dbReference type="Proteomes" id="UP000019132"/>
    </source>
</evidence>
<accession>K3WKJ6</accession>
<reference evidence="1" key="3">
    <citation type="submission" date="2015-02" db="UniProtKB">
        <authorList>
            <consortium name="EnsemblProtists"/>
        </authorList>
    </citation>
    <scope>IDENTIFICATION</scope>
    <source>
        <strain evidence="1">DAOM BR144</strain>
    </source>
</reference>
<reference evidence="2" key="2">
    <citation type="submission" date="2010-04" db="EMBL/GenBank/DDBJ databases">
        <authorList>
            <person name="Buell R."/>
            <person name="Hamilton J."/>
            <person name="Hostetler J."/>
        </authorList>
    </citation>
    <scope>NUCLEOTIDE SEQUENCE [LARGE SCALE GENOMIC DNA]</scope>
    <source>
        <strain evidence="2">DAOM:BR144</strain>
    </source>
</reference>
<organism evidence="1 2">
    <name type="scientific">Globisporangium ultimum (strain ATCC 200006 / CBS 805.95 / DAOM BR144)</name>
    <name type="common">Pythium ultimum</name>
    <dbReference type="NCBI Taxonomy" id="431595"/>
    <lineage>
        <taxon>Eukaryota</taxon>
        <taxon>Sar</taxon>
        <taxon>Stramenopiles</taxon>
        <taxon>Oomycota</taxon>
        <taxon>Peronosporomycetes</taxon>
        <taxon>Pythiales</taxon>
        <taxon>Pythiaceae</taxon>
        <taxon>Globisporangium</taxon>
    </lineage>
</organism>
<reference evidence="2" key="1">
    <citation type="journal article" date="2010" name="Genome Biol.">
        <title>Genome sequence of the necrotrophic plant pathogen Pythium ultimum reveals original pathogenicity mechanisms and effector repertoire.</title>
        <authorList>
            <person name="Levesque C.A."/>
            <person name="Brouwer H."/>
            <person name="Cano L."/>
            <person name="Hamilton J.P."/>
            <person name="Holt C."/>
            <person name="Huitema E."/>
            <person name="Raffaele S."/>
            <person name="Robideau G.P."/>
            <person name="Thines M."/>
            <person name="Win J."/>
            <person name="Zerillo M.M."/>
            <person name="Beakes G.W."/>
            <person name="Boore J.L."/>
            <person name="Busam D."/>
            <person name="Dumas B."/>
            <person name="Ferriera S."/>
            <person name="Fuerstenberg S.I."/>
            <person name="Gachon C.M."/>
            <person name="Gaulin E."/>
            <person name="Govers F."/>
            <person name="Grenville-Briggs L."/>
            <person name="Horner N."/>
            <person name="Hostetler J."/>
            <person name="Jiang R.H."/>
            <person name="Johnson J."/>
            <person name="Krajaejun T."/>
            <person name="Lin H."/>
            <person name="Meijer H.J."/>
            <person name="Moore B."/>
            <person name="Morris P."/>
            <person name="Phuntmart V."/>
            <person name="Puiu D."/>
            <person name="Shetty J."/>
            <person name="Stajich J.E."/>
            <person name="Tripathy S."/>
            <person name="Wawra S."/>
            <person name="van West P."/>
            <person name="Whitty B.R."/>
            <person name="Coutinho P.M."/>
            <person name="Henrissat B."/>
            <person name="Martin F."/>
            <person name="Thomas P.D."/>
            <person name="Tyler B.M."/>
            <person name="De Vries R.P."/>
            <person name="Kamoun S."/>
            <person name="Yandell M."/>
            <person name="Tisserat N."/>
            <person name="Buell C.R."/>
        </authorList>
    </citation>
    <scope>NUCLEOTIDE SEQUENCE</scope>
    <source>
        <strain evidence="2">DAOM:BR144</strain>
    </source>
</reference>
<dbReference type="AlphaFoldDB" id="K3WKJ6"/>
<keyword evidence="2" id="KW-1185">Reference proteome</keyword>